<dbReference type="InterPro" id="IPR028366">
    <property type="entry name" value="PhoU"/>
</dbReference>
<dbReference type="GO" id="GO:0030643">
    <property type="term" value="P:intracellular phosphate ion homeostasis"/>
    <property type="evidence" value="ECO:0007669"/>
    <property type="project" value="InterPro"/>
</dbReference>
<dbReference type="InterPro" id="IPR038078">
    <property type="entry name" value="PhoU-like_sf"/>
</dbReference>
<evidence type="ECO:0000259" key="1">
    <source>
        <dbReference type="Pfam" id="PF01895"/>
    </source>
</evidence>
<dbReference type="SUPFAM" id="SSF109755">
    <property type="entry name" value="PhoU-like"/>
    <property type="match status" value="1"/>
</dbReference>
<keyword evidence="3" id="KW-1185">Reference proteome</keyword>
<accession>A0A8D6PSL2</accession>
<dbReference type="PANTHER" id="PTHR42930">
    <property type="entry name" value="PHOSPHATE-SPECIFIC TRANSPORT SYSTEM ACCESSORY PROTEIN PHOU"/>
    <property type="match status" value="1"/>
</dbReference>
<organism evidence="2 3">
    <name type="scientific">Methanocaldococcus lauensis</name>
    <dbReference type="NCBI Taxonomy" id="2546128"/>
    <lineage>
        <taxon>Archaea</taxon>
        <taxon>Methanobacteriati</taxon>
        <taxon>Methanobacteriota</taxon>
        <taxon>Methanomada group</taxon>
        <taxon>Methanococci</taxon>
        <taxon>Methanococcales</taxon>
        <taxon>Methanocaldococcaceae</taxon>
        <taxon>Methanocaldococcus</taxon>
    </lineage>
</organism>
<dbReference type="Pfam" id="PF13412">
    <property type="entry name" value="HTH_24"/>
    <property type="match status" value="1"/>
</dbReference>
<dbReference type="SUPFAM" id="SSF46785">
    <property type="entry name" value="Winged helix' DNA-binding domain"/>
    <property type="match status" value="1"/>
</dbReference>
<feature type="domain" description="PhoU" evidence="1">
    <location>
        <begin position="90"/>
        <end position="174"/>
    </location>
</feature>
<reference evidence="2 3" key="1">
    <citation type="submission" date="2020-04" db="EMBL/GenBank/DDBJ databases">
        <authorList>
            <consortium name="Genoscope - CEA"/>
            <person name="William W."/>
        </authorList>
    </citation>
    <scope>NUCLEOTIDE SEQUENCE [LARGE SCALE GENOMIC DNA]</scope>
    <source>
        <strain evidence="2 3">SG7</strain>
    </source>
</reference>
<accession>A0A8D6PP21</accession>
<dbReference type="EMBL" id="LR792632">
    <property type="protein sequence ID" value="CAB3287078.1"/>
    <property type="molecule type" value="Genomic_DNA"/>
</dbReference>
<dbReference type="Gene3D" id="1.20.58.220">
    <property type="entry name" value="Phosphate transport system protein phou homolog 2, domain 2"/>
    <property type="match status" value="2"/>
</dbReference>
<evidence type="ECO:0000313" key="2">
    <source>
        <dbReference type="EMBL" id="CAB3287078.1"/>
    </source>
</evidence>
<gene>
    <name evidence="2" type="ORF">MLAUSG7_0014</name>
</gene>
<dbReference type="InterPro" id="IPR026022">
    <property type="entry name" value="PhoU_dom"/>
</dbReference>
<proteinExistence type="predicted"/>
<dbReference type="KEGG" id="mesg:MLAUSG7_0014"/>
<dbReference type="InterPro" id="IPR036390">
    <property type="entry name" value="WH_DNA-bd_sf"/>
</dbReference>
<dbReference type="Gene3D" id="1.10.10.60">
    <property type="entry name" value="Homeodomain-like"/>
    <property type="match status" value="1"/>
</dbReference>
<feature type="domain" description="PhoU" evidence="1">
    <location>
        <begin position="188"/>
        <end position="267"/>
    </location>
</feature>
<dbReference type="Proteomes" id="UP000679213">
    <property type="component" value="Chromosome I"/>
</dbReference>
<protein>
    <submittedName>
        <fullName evidence="2">Phosphate transport system regulatory protein PhoU</fullName>
    </submittedName>
</protein>
<dbReference type="GO" id="GO:0045936">
    <property type="term" value="P:negative regulation of phosphate metabolic process"/>
    <property type="evidence" value="ECO:0007669"/>
    <property type="project" value="InterPro"/>
</dbReference>
<sequence>MKLCDNMLRGKEATLAGIIRVIIEDEPETQDEIAEKLGISRRYVAKLLKPLIEEKIVKHPYVVDMSKLHKLNLEFDEYIILLMKEIKTTLEKMRDTLLDNLNLAYNALKNNDKKLAEDIILKDYELNKMEEEIRMLLSMNALKYLPRNYINAFASIASNLERLGDYIANIAEEIIHGLRLDENIENDIERIFNILKEMLIEAVDVVINKKKETKIYNLEEKLHENLEELLNKVLQNKKEDLNFYVQFGMFLKDIERFGDRCVNIVDIALELYHNIPRSPIPERLKRGRV</sequence>
<dbReference type="Pfam" id="PF01895">
    <property type="entry name" value="PhoU"/>
    <property type="match status" value="2"/>
</dbReference>
<evidence type="ECO:0000313" key="3">
    <source>
        <dbReference type="Proteomes" id="UP000679213"/>
    </source>
</evidence>
<dbReference type="PANTHER" id="PTHR42930:SF3">
    <property type="entry name" value="PHOSPHATE-SPECIFIC TRANSPORT SYSTEM ACCESSORY PROTEIN PHOU"/>
    <property type="match status" value="1"/>
</dbReference>
<dbReference type="AlphaFoldDB" id="A0A8D6PP21"/>
<name>A0A8D6PP21_9EURY</name>